<dbReference type="AlphaFoldDB" id="A0A2N1J806"/>
<dbReference type="InterPro" id="IPR036324">
    <property type="entry name" value="Mn/Fe_SOD_N_sf"/>
</dbReference>
<dbReference type="GO" id="GO:0004784">
    <property type="term" value="F:superoxide dismutase activity"/>
    <property type="evidence" value="ECO:0007669"/>
    <property type="project" value="UniProtKB-EC"/>
</dbReference>
<evidence type="ECO:0000256" key="1">
    <source>
        <dbReference type="ARBA" id="ARBA00008714"/>
    </source>
</evidence>
<gene>
    <name evidence="11" type="ORF">MVES_003452</name>
</gene>
<feature type="domain" description="Manganese/iron superoxide dismutase C-terminal" evidence="10">
    <location>
        <begin position="326"/>
        <end position="424"/>
    </location>
</feature>
<evidence type="ECO:0000256" key="8">
    <source>
        <dbReference type="SAM" id="MobiDB-lite"/>
    </source>
</evidence>
<name>A0A2N1J806_9BASI</name>
<dbReference type="STRING" id="2020962.A0A2N1J806"/>
<dbReference type="Gene3D" id="1.10.287.990">
    <property type="entry name" value="Fe,Mn superoxide dismutase (SOD) domain"/>
    <property type="match status" value="1"/>
</dbReference>
<evidence type="ECO:0000313" key="11">
    <source>
        <dbReference type="EMBL" id="PKI82669.1"/>
    </source>
</evidence>
<dbReference type="SUPFAM" id="SSF46609">
    <property type="entry name" value="Fe,Mn superoxide dismutase (SOD), N-terminal domain"/>
    <property type="match status" value="1"/>
</dbReference>
<evidence type="ECO:0000256" key="3">
    <source>
        <dbReference type="ARBA" id="ARBA00014518"/>
    </source>
</evidence>
<feature type="compositionally biased region" description="Acidic residues" evidence="8">
    <location>
        <begin position="177"/>
        <end position="189"/>
    </location>
</feature>
<dbReference type="PANTHER" id="PTHR11404:SF6">
    <property type="entry name" value="SUPEROXIDE DISMUTASE [MN], MITOCHONDRIAL"/>
    <property type="match status" value="1"/>
</dbReference>
<dbReference type="InterPro" id="IPR036314">
    <property type="entry name" value="SOD_C_sf"/>
</dbReference>
<evidence type="ECO:0000313" key="12">
    <source>
        <dbReference type="Proteomes" id="UP000232875"/>
    </source>
</evidence>
<dbReference type="OrthoDB" id="239262at2759"/>
<keyword evidence="6" id="KW-0560">Oxidoreductase</keyword>
<keyword evidence="5" id="KW-0049">Antioxidant</keyword>
<reference evidence="11 12" key="1">
    <citation type="submission" date="2017-10" db="EMBL/GenBank/DDBJ databases">
        <title>A novel species of cold-tolerant Malassezia isolated from bats.</title>
        <authorList>
            <person name="Lorch J.M."/>
            <person name="Palmer J.M."/>
            <person name="Vanderwolf K.J."/>
            <person name="Schmidt K.Z."/>
            <person name="Verant M.L."/>
            <person name="Weller T.J."/>
            <person name="Blehert D.S."/>
        </authorList>
    </citation>
    <scope>NUCLEOTIDE SEQUENCE [LARGE SCALE GENOMIC DNA]</scope>
    <source>
        <strain evidence="11 12">NWHC:44797-103</strain>
    </source>
</reference>
<keyword evidence="4" id="KW-0479">Metal-binding</keyword>
<dbReference type="Gene3D" id="3.55.40.20">
    <property type="entry name" value="Iron/manganese superoxide dismutase, C-terminal domain"/>
    <property type="match status" value="1"/>
</dbReference>
<dbReference type="EMBL" id="KZ454994">
    <property type="protein sequence ID" value="PKI82669.1"/>
    <property type="molecule type" value="Genomic_DNA"/>
</dbReference>
<dbReference type="FunFam" id="3.55.40.20:FF:000004">
    <property type="entry name" value="Superoxide dismutase [Fe]"/>
    <property type="match status" value="1"/>
</dbReference>
<dbReference type="Pfam" id="PF00081">
    <property type="entry name" value="Sod_Fe_N"/>
    <property type="match status" value="1"/>
</dbReference>
<dbReference type="EC" id="1.15.1.1" evidence="2"/>
<dbReference type="InterPro" id="IPR019831">
    <property type="entry name" value="Mn/Fe_SOD_N"/>
</dbReference>
<dbReference type="Pfam" id="PF02777">
    <property type="entry name" value="Sod_Fe_C"/>
    <property type="match status" value="1"/>
</dbReference>
<feature type="domain" description="Manganese/iron superoxide dismutase N-terminal" evidence="9">
    <location>
        <begin position="237"/>
        <end position="315"/>
    </location>
</feature>
<feature type="compositionally biased region" description="Acidic residues" evidence="8">
    <location>
        <begin position="204"/>
        <end position="214"/>
    </location>
</feature>
<feature type="region of interest" description="Disordered" evidence="8">
    <location>
        <begin position="138"/>
        <end position="217"/>
    </location>
</feature>
<proteinExistence type="inferred from homology"/>
<dbReference type="InterPro" id="IPR001189">
    <property type="entry name" value="Mn/Fe_SOD"/>
</dbReference>
<sequence length="434" mass="48612">MAKRDVKKRRLAEASDDENVVEKNFIVKVENGLLCDICMEFLTPFAMHADQEESAAAGRPVRRKKVCPTCRAQVLAPPLELWALKGVLETVREYTGVQRPLNETHKALWDELFDPATFYHVIHDQEDDDNAQIPTDEERNMRHSEAVNVNSDVSEEGDSDEAGSLEDFVVGDGSVESSDDASSDSDIQNDEVINVRSDSGESNDSVDDDEETGGEENTQSYLLRYTMHSSMVVEAVLPPLPYAYDALEPFISKDIMVVHHDKHHQTYVNNLNAAEKAYAEATAAGDVRKQIEIQSALKFNGGGHLNHSLFWKNLAPQNEGGGQFKDGPLKQAVERDFGNVEKFKNAFNSTAAAIQGSGWCWLGLGTNGRLDLVTAKDQDPLTTHHPIIGWDGWEHAWYLQYKNDKASYLKNWWNVVNWVEAENRYNEGVKKASL</sequence>
<evidence type="ECO:0000256" key="4">
    <source>
        <dbReference type="ARBA" id="ARBA00022723"/>
    </source>
</evidence>
<keyword evidence="12" id="KW-1185">Reference proteome</keyword>
<evidence type="ECO:0000256" key="6">
    <source>
        <dbReference type="ARBA" id="ARBA00023002"/>
    </source>
</evidence>
<evidence type="ECO:0000256" key="7">
    <source>
        <dbReference type="ARBA" id="ARBA00049204"/>
    </source>
</evidence>
<comment type="catalytic activity">
    <reaction evidence="7">
        <text>2 superoxide + 2 H(+) = H2O2 + O2</text>
        <dbReference type="Rhea" id="RHEA:20696"/>
        <dbReference type="ChEBI" id="CHEBI:15378"/>
        <dbReference type="ChEBI" id="CHEBI:15379"/>
        <dbReference type="ChEBI" id="CHEBI:16240"/>
        <dbReference type="ChEBI" id="CHEBI:18421"/>
        <dbReference type="EC" id="1.15.1.1"/>
    </reaction>
</comment>
<dbReference type="GO" id="GO:0030145">
    <property type="term" value="F:manganese ion binding"/>
    <property type="evidence" value="ECO:0007669"/>
    <property type="project" value="TreeGrafter"/>
</dbReference>
<dbReference type="PANTHER" id="PTHR11404">
    <property type="entry name" value="SUPEROXIDE DISMUTASE 2"/>
    <property type="match status" value="1"/>
</dbReference>
<dbReference type="PRINTS" id="PR01703">
    <property type="entry name" value="MNSODISMTASE"/>
</dbReference>
<dbReference type="Proteomes" id="UP000232875">
    <property type="component" value="Unassembled WGS sequence"/>
</dbReference>
<accession>A0A2N1J806</accession>
<dbReference type="GO" id="GO:0005739">
    <property type="term" value="C:mitochondrion"/>
    <property type="evidence" value="ECO:0007669"/>
    <property type="project" value="TreeGrafter"/>
</dbReference>
<dbReference type="SUPFAM" id="SSF54719">
    <property type="entry name" value="Fe,Mn superoxide dismutase (SOD), C-terminal domain"/>
    <property type="match status" value="1"/>
</dbReference>
<dbReference type="FunFam" id="1.10.287.990:FF:000001">
    <property type="entry name" value="Superoxide dismutase"/>
    <property type="match status" value="1"/>
</dbReference>
<dbReference type="InterPro" id="IPR050265">
    <property type="entry name" value="Fe/Mn_Superoxide_Dismutase"/>
</dbReference>
<organism evidence="11 12">
    <name type="scientific">Malassezia vespertilionis</name>
    <dbReference type="NCBI Taxonomy" id="2020962"/>
    <lineage>
        <taxon>Eukaryota</taxon>
        <taxon>Fungi</taxon>
        <taxon>Dikarya</taxon>
        <taxon>Basidiomycota</taxon>
        <taxon>Ustilaginomycotina</taxon>
        <taxon>Malasseziomycetes</taxon>
        <taxon>Malasseziales</taxon>
        <taxon>Malasseziaceae</taxon>
        <taxon>Malassezia</taxon>
    </lineage>
</organism>
<evidence type="ECO:0000256" key="5">
    <source>
        <dbReference type="ARBA" id="ARBA00022862"/>
    </source>
</evidence>
<feature type="compositionally biased region" description="Low complexity" evidence="8">
    <location>
        <begin position="167"/>
        <end position="176"/>
    </location>
</feature>
<evidence type="ECO:0000256" key="2">
    <source>
        <dbReference type="ARBA" id="ARBA00012682"/>
    </source>
</evidence>
<dbReference type="InterPro" id="IPR019832">
    <property type="entry name" value="Mn/Fe_SOD_C"/>
</dbReference>
<protein>
    <recommendedName>
        <fullName evidence="3">Superoxide dismutase [Mn], mitochondrial</fullName>
        <ecNumber evidence="2">1.15.1.1</ecNumber>
    </recommendedName>
</protein>
<comment type="similarity">
    <text evidence="1">Belongs to the iron/manganese superoxide dismutase family.</text>
</comment>
<evidence type="ECO:0000259" key="9">
    <source>
        <dbReference type="Pfam" id="PF00081"/>
    </source>
</evidence>
<evidence type="ECO:0000259" key="10">
    <source>
        <dbReference type="Pfam" id="PF02777"/>
    </source>
</evidence>
<feature type="compositionally biased region" description="Acidic residues" evidence="8">
    <location>
        <begin position="153"/>
        <end position="164"/>
    </location>
</feature>